<evidence type="ECO:0000313" key="3">
    <source>
        <dbReference type="EMBL" id="MET3794726.1"/>
    </source>
</evidence>
<dbReference type="PANTHER" id="PTHR35342">
    <property type="entry name" value="TRICARBOXYLIC TRANSPORT PROTEIN"/>
    <property type="match status" value="1"/>
</dbReference>
<feature type="transmembrane region" description="Helical" evidence="1">
    <location>
        <begin position="463"/>
        <end position="486"/>
    </location>
</feature>
<proteinExistence type="predicted"/>
<feature type="transmembrane region" description="Helical" evidence="1">
    <location>
        <begin position="318"/>
        <end position="342"/>
    </location>
</feature>
<feature type="transmembrane region" description="Helical" evidence="1">
    <location>
        <begin position="108"/>
        <end position="132"/>
    </location>
</feature>
<accession>A0ABV2N7C3</accession>
<feature type="transmembrane region" description="Helical" evidence="1">
    <location>
        <begin position="7"/>
        <end position="33"/>
    </location>
</feature>
<keyword evidence="1" id="KW-0812">Transmembrane</keyword>
<feature type="domain" description="DUF112" evidence="2">
    <location>
        <begin position="20"/>
        <end position="438"/>
    </location>
</feature>
<reference evidence="3 4" key="1">
    <citation type="submission" date="2024-06" db="EMBL/GenBank/DDBJ databases">
        <title>Genomic Encyclopedia of Type Strains, Phase IV (KMG-IV): sequencing the most valuable type-strain genomes for metagenomic binning, comparative biology and taxonomic classification.</title>
        <authorList>
            <person name="Goeker M."/>
        </authorList>
    </citation>
    <scope>NUCLEOTIDE SEQUENCE [LARGE SCALE GENOMIC DNA]</scope>
    <source>
        <strain evidence="3 4">DSM 27865</strain>
    </source>
</reference>
<dbReference type="Pfam" id="PF01970">
    <property type="entry name" value="TctA"/>
    <property type="match status" value="1"/>
</dbReference>
<dbReference type="Proteomes" id="UP001549076">
    <property type="component" value="Unassembled WGS sequence"/>
</dbReference>
<feature type="transmembrane region" description="Helical" evidence="1">
    <location>
        <begin position="390"/>
        <end position="407"/>
    </location>
</feature>
<feature type="transmembrane region" description="Helical" evidence="1">
    <location>
        <begin position="152"/>
        <end position="182"/>
    </location>
</feature>
<keyword evidence="4" id="KW-1185">Reference proteome</keyword>
<feature type="transmembrane region" description="Helical" evidence="1">
    <location>
        <begin position="413"/>
        <end position="442"/>
    </location>
</feature>
<evidence type="ECO:0000313" key="4">
    <source>
        <dbReference type="Proteomes" id="UP001549076"/>
    </source>
</evidence>
<feature type="transmembrane region" description="Helical" evidence="1">
    <location>
        <begin position="354"/>
        <end position="378"/>
    </location>
</feature>
<organism evidence="3 4">
    <name type="scientific">Aquamicrobium terrae</name>
    <dbReference type="NCBI Taxonomy" id="1324945"/>
    <lineage>
        <taxon>Bacteria</taxon>
        <taxon>Pseudomonadati</taxon>
        <taxon>Pseudomonadota</taxon>
        <taxon>Alphaproteobacteria</taxon>
        <taxon>Hyphomicrobiales</taxon>
        <taxon>Phyllobacteriaceae</taxon>
        <taxon>Aquamicrobium</taxon>
    </lineage>
</organism>
<protein>
    <submittedName>
        <fullName evidence="3">TctA family transporter</fullName>
    </submittedName>
</protein>
<keyword evidence="1" id="KW-0472">Membrane</keyword>
<feature type="transmembrane region" description="Helical" evidence="1">
    <location>
        <begin position="53"/>
        <end position="71"/>
    </location>
</feature>
<comment type="caution">
    <text evidence="3">The sequence shown here is derived from an EMBL/GenBank/DDBJ whole genome shotgun (WGS) entry which is preliminary data.</text>
</comment>
<evidence type="ECO:0000259" key="2">
    <source>
        <dbReference type="Pfam" id="PF01970"/>
    </source>
</evidence>
<dbReference type="PANTHER" id="PTHR35342:SF5">
    <property type="entry name" value="TRICARBOXYLIC TRANSPORT PROTEIN"/>
    <property type="match status" value="1"/>
</dbReference>
<sequence>MELLHNLFYGFGVILDPVTLLYCLIGVTLGTLIGVLPGLGPVATISILLPMTYYLPPVPALIMLVGIYYGSQYGGSTTAILVNIPGESASVITCIDGHEMAKQGRAGAALGIAAFGSFIAGTFATFVIAIFAPPLGEFALDFGSPEYFSLMLLGLVAAVVLAHGSLIKAIAMVLIGLVLGIVGTDSNSGIARFTFGEIALTDGVDFAVAALGLFGFSEVMRNLEKSEKRETYSTRIHDLLPSRDDWKRSWKPILRGTALGSLFGTIPGAGATISSFAAYTLEKKLSHEPHNFGHGAIEGVAAPESANNAAAQTSIIPLLTLGIPGTATMAVMLGAMTIVGITPGPMVMVTNPDLFWGLIVSMWVGNLFLVILNLPLIGVWVKLLQVPYRLLYPLILLVAVVGIYSINNNHLDVMLAAGFGIAGYVLHKLGCELPPLILGFILGPLIEEHLRRAMLISRGDPSIFFTQPLSAAFLAVAALLILMIAIPNLRHIRDEAALEED</sequence>
<dbReference type="InterPro" id="IPR002823">
    <property type="entry name" value="DUF112_TM"/>
</dbReference>
<dbReference type="EMBL" id="JBEPML010000028">
    <property type="protein sequence ID" value="MET3794726.1"/>
    <property type="molecule type" value="Genomic_DNA"/>
</dbReference>
<gene>
    <name evidence="3" type="ORF">ABID37_004966</name>
</gene>
<keyword evidence="1" id="KW-1133">Transmembrane helix</keyword>
<name>A0ABV2N7C3_9HYPH</name>
<dbReference type="RefSeq" id="WP_354199637.1">
    <property type="nucleotide sequence ID" value="NZ_JBEPML010000028.1"/>
</dbReference>
<evidence type="ECO:0000256" key="1">
    <source>
        <dbReference type="SAM" id="Phobius"/>
    </source>
</evidence>